<dbReference type="EMBL" id="JAHRHJ020000009">
    <property type="protein sequence ID" value="KAH9302942.1"/>
    <property type="molecule type" value="Genomic_DNA"/>
</dbReference>
<organism evidence="2 3">
    <name type="scientific">Taxus chinensis</name>
    <name type="common">Chinese yew</name>
    <name type="synonym">Taxus wallichiana var. chinensis</name>
    <dbReference type="NCBI Taxonomy" id="29808"/>
    <lineage>
        <taxon>Eukaryota</taxon>
        <taxon>Viridiplantae</taxon>
        <taxon>Streptophyta</taxon>
        <taxon>Embryophyta</taxon>
        <taxon>Tracheophyta</taxon>
        <taxon>Spermatophyta</taxon>
        <taxon>Pinopsida</taxon>
        <taxon>Pinidae</taxon>
        <taxon>Conifers II</taxon>
        <taxon>Cupressales</taxon>
        <taxon>Taxaceae</taxon>
        <taxon>Taxus</taxon>
    </lineage>
</organism>
<name>A0AA38CN97_TAXCH</name>
<feature type="region of interest" description="Disordered" evidence="1">
    <location>
        <begin position="18"/>
        <end position="56"/>
    </location>
</feature>
<feature type="non-terminal residue" evidence="2">
    <location>
        <position position="132"/>
    </location>
</feature>
<evidence type="ECO:0000256" key="1">
    <source>
        <dbReference type="SAM" id="MobiDB-lite"/>
    </source>
</evidence>
<accession>A0AA38CN97</accession>
<proteinExistence type="predicted"/>
<gene>
    <name evidence="2" type="ORF">KI387_014525</name>
</gene>
<sequence length="132" mass="14699">MPFSALQTAGALERISTRTMALSTPPTLTQASAPLDPLTMPRESSPPSLPTSPTKLDPFAISKRLTAHRKITVMKRILNIHVLQAKAISEEGPYNYPGTSTTVQQDRTLVSMGWVSRRRLHKTPPLRLRRRC</sequence>
<keyword evidence="3" id="KW-1185">Reference proteome</keyword>
<evidence type="ECO:0000313" key="2">
    <source>
        <dbReference type="EMBL" id="KAH9302942.1"/>
    </source>
</evidence>
<dbReference type="Proteomes" id="UP000824469">
    <property type="component" value="Unassembled WGS sequence"/>
</dbReference>
<protein>
    <submittedName>
        <fullName evidence="2">Uncharacterized protein</fullName>
    </submittedName>
</protein>
<comment type="caution">
    <text evidence="2">The sequence shown here is derived from an EMBL/GenBank/DDBJ whole genome shotgun (WGS) entry which is preliminary data.</text>
</comment>
<reference evidence="2 3" key="1">
    <citation type="journal article" date="2021" name="Nat. Plants">
        <title>The Taxus genome provides insights into paclitaxel biosynthesis.</title>
        <authorList>
            <person name="Xiong X."/>
            <person name="Gou J."/>
            <person name="Liao Q."/>
            <person name="Li Y."/>
            <person name="Zhou Q."/>
            <person name="Bi G."/>
            <person name="Li C."/>
            <person name="Du R."/>
            <person name="Wang X."/>
            <person name="Sun T."/>
            <person name="Guo L."/>
            <person name="Liang H."/>
            <person name="Lu P."/>
            <person name="Wu Y."/>
            <person name="Zhang Z."/>
            <person name="Ro D.K."/>
            <person name="Shang Y."/>
            <person name="Huang S."/>
            <person name="Yan J."/>
        </authorList>
    </citation>
    <scope>NUCLEOTIDE SEQUENCE [LARGE SCALE GENOMIC DNA]</scope>
    <source>
        <strain evidence="2">Ta-2019</strain>
    </source>
</reference>
<evidence type="ECO:0000313" key="3">
    <source>
        <dbReference type="Proteomes" id="UP000824469"/>
    </source>
</evidence>
<dbReference type="AlphaFoldDB" id="A0AA38CN97"/>
<feature type="compositionally biased region" description="Polar residues" evidence="1">
    <location>
        <begin position="18"/>
        <end position="32"/>
    </location>
</feature>